<evidence type="ECO:0000256" key="1">
    <source>
        <dbReference type="ARBA" id="ARBA00023015"/>
    </source>
</evidence>
<dbReference type="PANTHER" id="PTHR46797:SF23">
    <property type="entry name" value="HTH-TYPE TRANSCRIPTIONAL REGULATOR SUTR"/>
    <property type="match status" value="1"/>
</dbReference>
<dbReference type="Pfam" id="PF01381">
    <property type="entry name" value="HTH_3"/>
    <property type="match status" value="1"/>
</dbReference>
<organism evidence="5 6">
    <name type="scientific">Algoriphagus yeomjeoni</name>
    <dbReference type="NCBI Taxonomy" id="291403"/>
    <lineage>
        <taxon>Bacteria</taxon>
        <taxon>Pseudomonadati</taxon>
        <taxon>Bacteroidota</taxon>
        <taxon>Cytophagia</taxon>
        <taxon>Cytophagales</taxon>
        <taxon>Cyclobacteriaceae</taxon>
        <taxon>Algoriphagus</taxon>
    </lineage>
</organism>
<keyword evidence="6" id="KW-1185">Reference proteome</keyword>
<proteinExistence type="predicted"/>
<dbReference type="GO" id="GO:0003677">
    <property type="term" value="F:DNA binding"/>
    <property type="evidence" value="ECO:0007669"/>
    <property type="project" value="UniProtKB-KW"/>
</dbReference>
<dbReference type="Gene3D" id="1.10.260.40">
    <property type="entry name" value="lambda repressor-like DNA-binding domains"/>
    <property type="match status" value="1"/>
</dbReference>
<evidence type="ECO:0000313" key="6">
    <source>
        <dbReference type="Proteomes" id="UP000249610"/>
    </source>
</evidence>
<dbReference type="SMART" id="SM00530">
    <property type="entry name" value="HTH_XRE"/>
    <property type="match status" value="1"/>
</dbReference>
<dbReference type="SUPFAM" id="SSF47413">
    <property type="entry name" value="lambda repressor-like DNA-binding domains"/>
    <property type="match status" value="1"/>
</dbReference>
<keyword evidence="1" id="KW-0805">Transcription regulation</keyword>
<dbReference type="InterPro" id="IPR010982">
    <property type="entry name" value="Lambda_DNA-bd_dom_sf"/>
</dbReference>
<evidence type="ECO:0000313" key="5">
    <source>
        <dbReference type="EMBL" id="RAI93847.1"/>
    </source>
</evidence>
<dbReference type="Proteomes" id="UP000249610">
    <property type="component" value="Unassembled WGS sequence"/>
</dbReference>
<protein>
    <submittedName>
        <fullName evidence="5">DNA-binding XRE family transcriptional regulator</fullName>
    </submittedName>
</protein>
<dbReference type="InterPro" id="IPR050807">
    <property type="entry name" value="TransReg_Diox_bact_type"/>
</dbReference>
<sequence length="86" mass="9789">MSTIVGGTIVYIFSDCSMDVKAEYGKKVREIRNNKKVSQEKLAELADLDRTYVSDIENGKRNVSIETIYKIAKALETRLIDFLNID</sequence>
<dbReference type="CDD" id="cd00093">
    <property type="entry name" value="HTH_XRE"/>
    <property type="match status" value="1"/>
</dbReference>
<name>A0A327PQE5_9BACT</name>
<dbReference type="GO" id="GO:0003700">
    <property type="term" value="F:DNA-binding transcription factor activity"/>
    <property type="evidence" value="ECO:0007669"/>
    <property type="project" value="TreeGrafter"/>
</dbReference>
<evidence type="ECO:0000256" key="2">
    <source>
        <dbReference type="ARBA" id="ARBA00023125"/>
    </source>
</evidence>
<reference evidence="5 6" key="1">
    <citation type="submission" date="2018-06" db="EMBL/GenBank/DDBJ databases">
        <title>Genomic Encyclopedia of Archaeal and Bacterial Type Strains, Phase II (KMG-II): from individual species to whole genera.</title>
        <authorList>
            <person name="Goeker M."/>
        </authorList>
    </citation>
    <scope>NUCLEOTIDE SEQUENCE [LARGE SCALE GENOMIC DNA]</scope>
    <source>
        <strain evidence="5 6">DSM 23446</strain>
    </source>
</reference>
<dbReference type="PANTHER" id="PTHR46797">
    <property type="entry name" value="HTH-TYPE TRANSCRIPTIONAL REGULATOR"/>
    <property type="match status" value="1"/>
</dbReference>
<dbReference type="PROSITE" id="PS50943">
    <property type="entry name" value="HTH_CROC1"/>
    <property type="match status" value="1"/>
</dbReference>
<comment type="caution">
    <text evidence="5">The sequence shown here is derived from an EMBL/GenBank/DDBJ whole genome shotgun (WGS) entry which is preliminary data.</text>
</comment>
<keyword evidence="2 5" id="KW-0238">DNA-binding</keyword>
<keyword evidence="3" id="KW-0804">Transcription</keyword>
<evidence type="ECO:0000259" key="4">
    <source>
        <dbReference type="PROSITE" id="PS50943"/>
    </source>
</evidence>
<dbReference type="InterPro" id="IPR001387">
    <property type="entry name" value="Cro/C1-type_HTH"/>
</dbReference>
<evidence type="ECO:0000256" key="3">
    <source>
        <dbReference type="ARBA" id="ARBA00023163"/>
    </source>
</evidence>
<accession>A0A327PQE5</accession>
<gene>
    <name evidence="5" type="ORF">LV83_00753</name>
</gene>
<dbReference type="RefSeq" id="WP_245946989.1">
    <property type="nucleotide sequence ID" value="NZ_QLLK01000002.1"/>
</dbReference>
<feature type="domain" description="HTH cro/C1-type" evidence="4">
    <location>
        <begin position="28"/>
        <end position="82"/>
    </location>
</feature>
<dbReference type="AlphaFoldDB" id="A0A327PQE5"/>
<dbReference type="GO" id="GO:0005829">
    <property type="term" value="C:cytosol"/>
    <property type="evidence" value="ECO:0007669"/>
    <property type="project" value="TreeGrafter"/>
</dbReference>
<dbReference type="EMBL" id="QLLK01000002">
    <property type="protein sequence ID" value="RAI93847.1"/>
    <property type="molecule type" value="Genomic_DNA"/>
</dbReference>